<dbReference type="InterPro" id="IPR002327">
    <property type="entry name" value="Cyt_c_1A/1B"/>
</dbReference>
<protein>
    <submittedName>
        <fullName evidence="9">C-type cytochrome</fullName>
    </submittedName>
</protein>
<keyword evidence="3 6" id="KW-0479">Metal-binding</keyword>
<evidence type="ECO:0000259" key="8">
    <source>
        <dbReference type="PROSITE" id="PS51007"/>
    </source>
</evidence>
<keyword evidence="1" id="KW-0813">Transport</keyword>
<evidence type="ECO:0000256" key="5">
    <source>
        <dbReference type="ARBA" id="ARBA00023004"/>
    </source>
</evidence>
<organism evidence="9 10">
    <name type="scientific">Salipiger mangrovisoli</name>
    <dbReference type="NCBI Taxonomy" id="2865933"/>
    <lineage>
        <taxon>Bacteria</taxon>
        <taxon>Pseudomonadati</taxon>
        <taxon>Pseudomonadota</taxon>
        <taxon>Alphaproteobacteria</taxon>
        <taxon>Rhodobacterales</taxon>
        <taxon>Roseobacteraceae</taxon>
        <taxon>Salipiger</taxon>
    </lineage>
</organism>
<comment type="caution">
    <text evidence="9">The sequence shown here is derived from an EMBL/GenBank/DDBJ whole genome shotgun (WGS) entry which is preliminary data.</text>
</comment>
<keyword evidence="7" id="KW-0732">Signal</keyword>
<dbReference type="InterPro" id="IPR009056">
    <property type="entry name" value="Cyt_c-like_dom"/>
</dbReference>
<dbReference type="PROSITE" id="PS51007">
    <property type="entry name" value="CYTC"/>
    <property type="match status" value="1"/>
</dbReference>
<gene>
    <name evidence="9" type="ORF">IQ782_03655</name>
</gene>
<dbReference type="Gene3D" id="1.10.760.10">
    <property type="entry name" value="Cytochrome c-like domain"/>
    <property type="match status" value="1"/>
</dbReference>
<dbReference type="RefSeq" id="WP_194133266.1">
    <property type="nucleotide sequence ID" value="NZ_JADFFK010000002.1"/>
</dbReference>
<keyword evidence="5 6" id="KW-0408">Iron</keyword>
<evidence type="ECO:0000256" key="7">
    <source>
        <dbReference type="SAM" id="SignalP"/>
    </source>
</evidence>
<dbReference type="Pfam" id="PF00034">
    <property type="entry name" value="Cytochrom_C"/>
    <property type="match status" value="1"/>
</dbReference>
<name>A0ABR9WXA7_9RHOB</name>
<sequence length="137" mass="14651">MYNKMILGIAAVFMAASAQAGDADAGKKLFEQRCRACHMIQAEDGTPIQKGGKTGPNLYGVIGRTAGSEDGYRYKASIVEAGQKGLVWDEASFTAYVQDPSGFLQEYLGDGGARSGMTFKLNKGMEDVYAYLVSVAE</sequence>
<dbReference type="SUPFAM" id="SSF46626">
    <property type="entry name" value="Cytochrome c"/>
    <property type="match status" value="1"/>
</dbReference>
<keyword evidence="10" id="KW-1185">Reference proteome</keyword>
<dbReference type="PANTHER" id="PTHR11961">
    <property type="entry name" value="CYTOCHROME C"/>
    <property type="match status" value="1"/>
</dbReference>
<evidence type="ECO:0000256" key="4">
    <source>
        <dbReference type="ARBA" id="ARBA00022982"/>
    </source>
</evidence>
<evidence type="ECO:0000313" key="10">
    <source>
        <dbReference type="Proteomes" id="UP000607796"/>
    </source>
</evidence>
<accession>A0ABR9WXA7</accession>
<evidence type="ECO:0000256" key="1">
    <source>
        <dbReference type="ARBA" id="ARBA00022448"/>
    </source>
</evidence>
<dbReference type="Proteomes" id="UP000607796">
    <property type="component" value="Unassembled WGS sequence"/>
</dbReference>
<evidence type="ECO:0000256" key="2">
    <source>
        <dbReference type="ARBA" id="ARBA00022617"/>
    </source>
</evidence>
<dbReference type="InterPro" id="IPR036909">
    <property type="entry name" value="Cyt_c-like_dom_sf"/>
</dbReference>
<feature type="domain" description="Cytochrome c" evidence="8">
    <location>
        <begin position="21"/>
        <end position="136"/>
    </location>
</feature>
<evidence type="ECO:0000256" key="3">
    <source>
        <dbReference type="ARBA" id="ARBA00022723"/>
    </source>
</evidence>
<evidence type="ECO:0000313" key="9">
    <source>
        <dbReference type="EMBL" id="MBE9635929.1"/>
    </source>
</evidence>
<feature type="signal peptide" evidence="7">
    <location>
        <begin position="1"/>
        <end position="20"/>
    </location>
</feature>
<dbReference type="EMBL" id="JADFFK010000002">
    <property type="protein sequence ID" value="MBE9635929.1"/>
    <property type="molecule type" value="Genomic_DNA"/>
</dbReference>
<proteinExistence type="predicted"/>
<keyword evidence="2 6" id="KW-0349">Heme</keyword>
<reference evidence="9 10" key="1">
    <citation type="journal article" date="2021" name="Int. J. Syst. Evol. Microbiol.">
        <title>Salipiger mangrovisoli sp. nov., isolated from mangrove soil and the proposal for the reclassification of Paraphaeobacter pallidus as Salipiger pallidus comb. nov.</title>
        <authorList>
            <person name="Du J."/>
            <person name="Liu Y."/>
            <person name="Pei T."/>
            <person name="Deng M.R."/>
            <person name="Zhu H."/>
        </authorList>
    </citation>
    <scope>NUCLEOTIDE SEQUENCE [LARGE SCALE GENOMIC DNA]</scope>
    <source>
        <strain evidence="9 10">6D45A</strain>
    </source>
</reference>
<keyword evidence="4" id="KW-0249">Electron transport</keyword>
<feature type="chain" id="PRO_5045676172" evidence="7">
    <location>
        <begin position="21"/>
        <end position="137"/>
    </location>
</feature>
<evidence type="ECO:0000256" key="6">
    <source>
        <dbReference type="PROSITE-ProRule" id="PRU00433"/>
    </source>
</evidence>